<protein>
    <submittedName>
        <fullName evidence="2">AsmA-like C-terminal region</fullName>
    </submittedName>
</protein>
<evidence type="ECO:0000313" key="2">
    <source>
        <dbReference type="EMBL" id="SHE74617.1"/>
    </source>
</evidence>
<keyword evidence="1" id="KW-0812">Transmembrane</keyword>
<sequence length="1163" mass="123606">MSASTTLTEAPPSLTERQRHPLRHAAKIAVWALGIPAVLSLLLYLVLLITPIRLPFGSEAAQAIVRSALPPTSKLELGQMALALESGVWPVIQFSPVVLTDTKTGARVQIDALELGFSPVRALIGQPGATVTIVGPHVQIVQDLFGPRVTTFEMLENSDGGAPTVRVMEGEDSYPSVDISSEGLNLRSVDTGGPQISLRSDNDWLIYNLEASEQGLADILEQVELGRFSRLIVRDGIVDMNDTVYGLFRRFEDINLDLAPSRDRTNTVGTFSATLGGRAMTGGVSRVVDEAGGIRLEADVTNIDFASFLPFIDDPESLVAVRGAGALSINVTFEPNTGKLLDGAFKVDMTGLDLRVKDDYFPIATSIMDIAWSPSEGKFTLADAALQVGQSTARVSGIFAMGLDELYGPTMGISIEASDVYLHPNDMQAPAEPFDEISFSGWSAPLYGALGIDRMRATKGAAIVESKGRVDMLRAGLGFDVSVAGKGVSADDLKRLWPYVMGGEARDWFVSNVSAGTVGNSTMHFVFPVGTVAIGEEDKPLPKNSMRIDMVGTGASFRPTEEMAPIAIDGDTRLQVRDSNVTISAGGGRVDTAKGPIEVSKPALIMDNSVPGRGVIEVSGDISGSIPALVALTEEQQPGLLANAELPVDIKALTGNVDLGLVSTITLGDEKVGRPLDVDYVINGNVTDFASSAPIQERRIDNGQLAFSASQDGYQVAGTAEIDGMPAELEIGGSPDTRPAFRLASTIDAKELAAMGFDASAFLTGKVRFVAQPMPDGSIQMAVDLKDAALTIKDIGVSKAGGVPGTMQATIRQSGDLIDLTDIKLGFGTVQMAGAIKYHAKDGLQSAEFSQFALSSGDNAQLALAPIEGGYKIQLRGGQLDLRPMLKRFFGLDEGSGGVQSSIQQTLALDVELDRALGFYATTAFNFDLDLLLRGSDIRRANVTAQFSEGNALSVTTNPTPDGRVTTVAFSDAGTILRLLGVYSQLAGGEGNLVLNTISSQKLDMGQLQMRNFAIVDEAKVAQVLGNHADSRAVIEAKNRLDFDSGVVNFIRRSDRVEVSDAMLTGDTVGGTMRGFIYTNQRQYDLTGTYVPLFGLNSVFQKIPLLGPLLGGRDGEGLVGVTFAVQGPLDKPEFKINPLSALVPGAFRELFEFRAKEQPRAAE</sequence>
<accession>A0A1M4W094</accession>
<dbReference type="Proteomes" id="UP000184533">
    <property type="component" value="Unassembled WGS sequence"/>
</dbReference>
<evidence type="ECO:0000256" key="1">
    <source>
        <dbReference type="SAM" id="Phobius"/>
    </source>
</evidence>
<reference evidence="2 3" key="1">
    <citation type="submission" date="2016-11" db="EMBL/GenBank/DDBJ databases">
        <authorList>
            <person name="Jaros S."/>
            <person name="Januszkiewicz K."/>
            <person name="Wedrychowicz H."/>
        </authorList>
    </citation>
    <scope>NUCLEOTIDE SEQUENCE [LARGE SCALE GENOMIC DNA]</scope>
    <source>
        <strain evidence="2 3">DSM 17137</strain>
    </source>
</reference>
<evidence type="ECO:0000313" key="3">
    <source>
        <dbReference type="Proteomes" id="UP000184533"/>
    </source>
</evidence>
<proteinExistence type="predicted"/>
<name>A0A1M4W094_9HYPH</name>
<gene>
    <name evidence="2" type="ORF">SAMN02745223_01071</name>
</gene>
<dbReference type="EMBL" id="FQVC01000002">
    <property type="protein sequence ID" value="SHE74617.1"/>
    <property type="molecule type" value="Genomic_DNA"/>
</dbReference>
<feature type="transmembrane region" description="Helical" evidence="1">
    <location>
        <begin position="28"/>
        <end position="49"/>
    </location>
</feature>
<keyword evidence="1" id="KW-1133">Transmembrane helix</keyword>
<dbReference type="AlphaFoldDB" id="A0A1M4W094"/>
<keyword evidence="1" id="KW-0472">Membrane</keyword>
<organism evidence="2 3">
    <name type="scientific">Devosia limi DSM 17137</name>
    <dbReference type="NCBI Taxonomy" id="1121477"/>
    <lineage>
        <taxon>Bacteria</taxon>
        <taxon>Pseudomonadati</taxon>
        <taxon>Pseudomonadota</taxon>
        <taxon>Alphaproteobacteria</taxon>
        <taxon>Hyphomicrobiales</taxon>
        <taxon>Devosiaceae</taxon>
        <taxon>Devosia</taxon>
    </lineage>
</organism>